<evidence type="ECO:0000313" key="2">
    <source>
        <dbReference type="Proteomes" id="UP000008332"/>
    </source>
</evidence>
<dbReference type="HOGENOM" id="CLU_090929_1_0_4"/>
<dbReference type="STRING" id="338969.Rfer_0847"/>
<organism evidence="1 2">
    <name type="scientific">Albidiferax ferrireducens (strain ATCC BAA-621 / DSM 15236 / T118)</name>
    <name type="common">Rhodoferax ferrireducens</name>
    <dbReference type="NCBI Taxonomy" id="338969"/>
    <lineage>
        <taxon>Bacteria</taxon>
        <taxon>Pseudomonadati</taxon>
        <taxon>Pseudomonadota</taxon>
        <taxon>Betaproteobacteria</taxon>
        <taxon>Burkholderiales</taxon>
        <taxon>Comamonadaceae</taxon>
        <taxon>Rhodoferax</taxon>
    </lineage>
</organism>
<dbReference type="PANTHER" id="PTHR36922:SF1">
    <property type="entry name" value="DUF1993 DOMAIN-CONTAINING PROTEIN"/>
    <property type="match status" value="1"/>
</dbReference>
<protein>
    <recommendedName>
        <fullName evidence="3">DUF1993 domain-containing protein</fullName>
    </recommendedName>
</protein>
<gene>
    <name evidence="1" type="ordered locus">Rfer_0847</name>
</gene>
<dbReference type="InterPro" id="IPR034660">
    <property type="entry name" value="DinB/YfiT-like"/>
</dbReference>
<dbReference type="RefSeq" id="WP_011463169.1">
    <property type="nucleotide sequence ID" value="NC_007908.1"/>
</dbReference>
<evidence type="ECO:0008006" key="3">
    <source>
        <dbReference type="Google" id="ProtNLM"/>
    </source>
</evidence>
<dbReference type="EMBL" id="CP000267">
    <property type="protein sequence ID" value="ABD68596.1"/>
    <property type="molecule type" value="Genomic_DNA"/>
</dbReference>
<dbReference type="Gene3D" id="1.20.120.450">
    <property type="entry name" value="dinb family like domain"/>
    <property type="match status" value="1"/>
</dbReference>
<dbReference type="AlphaFoldDB" id="Q220F7"/>
<dbReference type="KEGG" id="rfr:Rfer_0847"/>
<dbReference type="Proteomes" id="UP000008332">
    <property type="component" value="Chromosome"/>
</dbReference>
<dbReference type="OrthoDB" id="338237at2"/>
<dbReference type="InterPro" id="IPR018531">
    <property type="entry name" value="DUF1993"/>
</dbReference>
<reference evidence="2" key="1">
    <citation type="submission" date="2006-02" db="EMBL/GenBank/DDBJ databases">
        <title>Complete sequence of chromosome of Rhodoferax ferrireducens DSM 15236.</title>
        <authorList>
            <person name="Copeland A."/>
            <person name="Lucas S."/>
            <person name="Lapidus A."/>
            <person name="Barry K."/>
            <person name="Detter J.C."/>
            <person name="Glavina del Rio T."/>
            <person name="Hammon N."/>
            <person name="Israni S."/>
            <person name="Pitluck S."/>
            <person name="Brettin T."/>
            <person name="Bruce D."/>
            <person name="Han C."/>
            <person name="Tapia R."/>
            <person name="Gilna P."/>
            <person name="Kiss H."/>
            <person name="Schmutz J."/>
            <person name="Larimer F."/>
            <person name="Land M."/>
            <person name="Kyrpides N."/>
            <person name="Ivanova N."/>
            <person name="Richardson P."/>
        </authorList>
    </citation>
    <scope>NUCLEOTIDE SEQUENCE [LARGE SCALE GENOMIC DNA]</scope>
    <source>
        <strain evidence="2">ATCC BAA-621 / DSM 15236 / T118</strain>
    </source>
</reference>
<evidence type="ECO:0000313" key="1">
    <source>
        <dbReference type="EMBL" id="ABD68596.1"/>
    </source>
</evidence>
<dbReference type="eggNOG" id="COG3812">
    <property type="taxonomic scope" value="Bacteria"/>
</dbReference>
<proteinExistence type="predicted"/>
<dbReference type="PANTHER" id="PTHR36922">
    <property type="entry name" value="BLL2446 PROTEIN"/>
    <property type="match status" value="1"/>
</dbReference>
<keyword evidence="2" id="KW-1185">Reference proteome</keyword>
<name>Q220F7_ALBFT</name>
<accession>Q220F7</accession>
<sequence>MTISMYQASVPRFVNILGNLSNILDKAQAHIDTRKLDDATLTTYRLFPDMLPMAKQVQIACDAAKGVVARLAGVEIPVHEDNEKTLAELKARIAKTIVFVQSVTPEQIDGTEDKDIVIKRGDKETHYKGMQFLLGHAIPNFYFHVTTTYNILRHNGIEIGKRDYIGNP</sequence>
<dbReference type="SUPFAM" id="SSF109854">
    <property type="entry name" value="DinB/YfiT-like putative metalloenzymes"/>
    <property type="match status" value="1"/>
</dbReference>
<dbReference type="Pfam" id="PF09351">
    <property type="entry name" value="DUF1993"/>
    <property type="match status" value="1"/>
</dbReference>